<sequence>MLYAPRAPSTDQVPLVGPVVDKAVHLAVFALVAWTGRRAGLPVRVLVVVLLAHAVVSELLQHWVLPHRSGDPLDALADAAGVLVGLLLAARPGTRRGRLGA</sequence>
<dbReference type="Proteomes" id="UP000321234">
    <property type="component" value="Unassembled WGS sequence"/>
</dbReference>
<comment type="caution">
    <text evidence="1">The sequence shown here is derived from an EMBL/GenBank/DDBJ whole genome shotgun (WGS) entry which is preliminary data.</text>
</comment>
<accession>A0A5C8ZF22</accession>
<name>A0A5C8ZF22_9ACTN</name>
<keyword evidence="2" id="KW-1185">Reference proteome</keyword>
<evidence type="ECO:0000313" key="2">
    <source>
        <dbReference type="Proteomes" id="UP000321234"/>
    </source>
</evidence>
<organism evidence="1 2">
    <name type="scientific">Quadrisphaera setariae</name>
    <dbReference type="NCBI Taxonomy" id="2593304"/>
    <lineage>
        <taxon>Bacteria</taxon>
        <taxon>Bacillati</taxon>
        <taxon>Actinomycetota</taxon>
        <taxon>Actinomycetes</taxon>
        <taxon>Kineosporiales</taxon>
        <taxon>Kineosporiaceae</taxon>
        <taxon>Quadrisphaera</taxon>
    </lineage>
</organism>
<protein>
    <submittedName>
        <fullName evidence="1">VanZ family protein</fullName>
    </submittedName>
</protein>
<dbReference type="AlphaFoldDB" id="A0A5C8ZF22"/>
<gene>
    <name evidence="1" type="ORF">FMM08_15540</name>
</gene>
<proteinExistence type="predicted"/>
<dbReference type="EMBL" id="VKAC01000009">
    <property type="protein sequence ID" value="TXR55390.1"/>
    <property type="molecule type" value="Genomic_DNA"/>
</dbReference>
<reference evidence="1 2" key="1">
    <citation type="submission" date="2019-07" db="EMBL/GenBank/DDBJ databases">
        <title>Quadrisphaera sp. strain DD2A genome sequencing and assembly.</title>
        <authorList>
            <person name="Kim I."/>
        </authorList>
    </citation>
    <scope>NUCLEOTIDE SEQUENCE [LARGE SCALE GENOMIC DNA]</scope>
    <source>
        <strain evidence="1 2">DD2A</strain>
    </source>
</reference>
<dbReference type="OrthoDB" id="3831062at2"/>
<evidence type="ECO:0000313" key="1">
    <source>
        <dbReference type="EMBL" id="TXR55390.1"/>
    </source>
</evidence>